<keyword evidence="3 8" id="KW-0808">Transferase</keyword>
<sequence>MREHLLRSLPQVSRLLDHFRGKYREEYIKEGARRVLERYRKEIKAGLRHTTENLLEDVEKEIRKLSETRLKRVINATGVVINTNLGRAPLHEDVVRFVSMIASHYSNLEFDLTTGCRGSRVELVEEYLVCLTGAESAHVVNNNASAVFLILNTHAKNKEVIVSRGELVEIGGSFRIPDIMKAAGAILVEVGTTNRTRLKDYIEAITPNTAFIMKVHRSNFYMEGFVEEVKIEDLLQLSLPVYYDAGSGAVVDLRDMGLDIYEPSFRDLIKKGVHVVSGSGDKLLGGPQVGIIVGQRHLIEPLRRNPISRVVRVDKLTLSALEMTLRLYMEKRHHEIPVIRMLTVEEKELYRRAKLLARRLKRIKDLDVRIIKDFSQCGGGALPHLYLPTYCVAIKHRTMSVSQLERKLMDASTPVIVRVKRDTLLLDTRTLLPEDLEELPKIVEEAII</sequence>
<dbReference type="NCBIfam" id="TIGR00474">
    <property type="entry name" value="selA"/>
    <property type="match status" value="1"/>
</dbReference>
<reference evidence="11" key="1">
    <citation type="journal article" date="2010" name="Stand. Genomic Sci.">
        <title>Complete genome sequence of Thermocrinis albus type strain (HI 11/12T).</title>
        <authorList>
            <person name="Wirth R."/>
            <person name="Sikorski J."/>
            <person name="Brambilla E."/>
            <person name="Misra M."/>
            <person name="Lapidus A."/>
            <person name="Copeland A."/>
            <person name="Nolan M."/>
            <person name="Lucas S."/>
            <person name="Chen F."/>
            <person name="Tice H."/>
            <person name="Cheng J.F."/>
            <person name="Han C."/>
            <person name="Detter J.C."/>
            <person name="Tapia R."/>
            <person name="Bruce D."/>
            <person name="Goodwin L."/>
            <person name="Pitluck S."/>
            <person name="Pati A."/>
            <person name="Anderson I."/>
            <person name="Ivanova N."/>
            <person name="Mavromatis K."/>
            <person name="Mikhailova N."/>
            <person name="Chen A."/>
            <person name="Palaniappan K."/>
            <person name="Bilek Y."/>
            <person name="Hader T."/>
            <person name="Land M."/>
            <person name="Hauser L."/>
            <person name="Chang Y.J."/>
            <person name="Jeffries C.D."/>
            <person name="Tindall B.J."/>
            <person name="Rohde M."/>
            <person name="Goker M."/>
            <person name="Bristow J."/>
            <person name="Eisen J.A."/>
            <person name="Markowitz V."/>
            <person name="Hugenholtz P."/>
            <person name="Kyrpides N.C."/>
            <person name="Klenk H.P."/>
        </authorList>
    </citation>
    <scope>NUCLEOTIDE SEQUENCE [LARGE SCALE GENOMIC DNA]</scope>
    <source>
        <strain evidence="11">DSM 14484 / JCM 11386 / HI 11/12</strain>
    </source>
</reference>
<comment type="catalytic activity">
    <reaction evidence="8">
        <text>L-seryl-tRNA(Sec) + selenophosphate + H(+) = L-selenocysteinyl-tRNA(Sec) + phosphate</text>
        <dbReference type="Rhea" id="RHEA:22728"/>
        <dbReference type="Rhea" id="RHEA-COMP:9742"/>
        <dbReference type="Rhea" id="RHEA-COMP:9743"/>
        <dbReference type="ChEBI" id="CHEBI:15378"/>
        <dbReference type="ChEBI" id="CHEBI:16144"/>
        <dbReference type="ChEBI" id="CHEBI:43474"/>
        <dbReference type="ChEBI" id="CHEBI:78533"/>
        <dbReference type="ChEBI" id="CHEBI:78573"/>
        <dbReference type="EC" id="2.9.1.1"/>
    </reaction>
</comment>
<comment type="similarity">
    <text evidence="7 8">Belongs to the SelA family.</text>
</comment>
<gene>
    <name evidence="8" type="primary">selA</name>
    <name evidence="10" type="ordered locus">Thal_0730</name>
</gene>
<comment type="function">
    <text evidence="8">Converts seryl-tRNA(Sec) to selenocysteinyl-tRNA(Sec) required for selenoprotein biosynthesis.</text>
</comment>
<keyword evidence="6 8" id="KW-0711">Selenium</keyword>
<dbReference type="PANTHER" id="PTHR32328">
    <property type="entry name" value="L-SERYL-TRNA(SEC) SELENIUM TRANSFERASE"/>
    <property type="match status" value="1"/>
</dbReference>
<comment type="subcellular location">
    <subcellularLocation>
        <location evidence="8">Cytoplasm</location>
    </subcellularLocation>
</comment>
<accession>D3SQC6</accession>
<dbReference type="eggNOG" id="COG1921">
    <property type="taxonomic scope" value="Bacteria"/>
</dbReference>
<keyword evidence="4 8" id="KW-0663">Pyridoxal phosphate</keyword>
<dbReference type="InterPro" id="IPR015421">
    <property type="entry name" value="PyrdxlP-dep_Trfase_major"/>
</dbReference>
<dbReference type="KEGG" id="tal:Thal_0730"/>
<dbReference type="GO" id="GO:0005737">
    <property type="term" value="C:cytoplasm"/>
    <property type="evidence" value="ECO:0007669"/>
    <property type="project" value="UniProtKB-SubCell"/>
</dbReference>
<evidence type="ECO:0000256" key="5">
    <source>
        <dbReference type="ARBA" id="ARBA00022917"/>
    </source>
</evidence>
<dbReference type="EMBL" id="CP001931">
    <property type="protein sequence ID" value="ADC89363.1"/>
    <property type="molecule type" value="Genomic_DNA"/>
</dbReference>
<keyword evidence="2 8" id="KW-0963">Cytoplasm</keyword>
<evidence type="ECO:0000256" key="6">
    <source>
        <dbReference type="ARBA" id="ARBA00023266"/>
    </source>
</evidence>
<dbReference type="GO" id="GO:0001717">
    <property type="term" value="P:conversion of seryl-tRNAsec to selenocys-tRNAsec"/>
    <property type="evidence" value="ECO:0007669"/>
    <property type="project" value="UniProtKB-UniRule"/>
</dbReference>
<evidence type="ECO:0000256" key="1">
    <source>
        <dbReference type="ARBA" id="ARBA00001933"/>
    </source>
</evidence>
<dbReference type="InterPro" id="IPR004534">
    <property type="entry name" value="SelA_trans"/>
</dbReference>
<comment type="cofactor">
    <cofactor evidence="1 8 9">
        <name>pyridoxal 5'-phosphate</name>
        <dbReference type="ChEBI" id="CHEBI:597326"/>
    </cofactor>
</comment>
<dbReference type="UniPathway" id="UPA00906">
    <property type="reaction ID" value="UER00896"/>
</dbReference>
<evidence type="ECO:0000313" key="10">
    <source>
        <dbReference type="EMBL" id="ADC89363.1"/>
    </source>
</evidence>
<dbReference type="InterPro" id="IPR015424">
    <property type="entry name" value="PyrdxlP-dep_Trfase"/>
</dbReference>
<protein>
    <recommendedName>
        <fullName evidence="8">L-seryl-tRNA(Sec) selenium transferase</fullName>
        <ecNumber evidence="8">2.9.1.1</ecNumber>
    </recommendedName>
    <alternativeName>
        <fullName evidence="8">Selenocysteine synthase</fullName>
        <shortName evidence="8">Sec synthase</shortName>
    </alternativeName>
    <alternativeName>
        <fullName evidence="8">Selenocysteinyl-tRNA(Sec) synthase</fullName>
    </alternativeName>
</protein>
<evidence type="ECO:0000256" key="9">
    <source>
        <dbReference type="PIRSR" id="PIRSR618319-50"/>
    </source>
</evidence>
<dbReference type="Gene3D" id="3.40.640.10">
    <property type="entry name" value="Type I PLP-dependent aspartate aminotransferase-like (Major domain)"/>
    <property type="match status" value="1"/>
</dbReference>
<keyword evidence="11" id="KW-1185">Reference proteome</keyword>
<dbReference type="STRING" id="638303.Thal_0730"/>
<evidence type="ECO:0000256" key="7">
    <source>
        <dbReference type="ARBA" id="ARBA00044507"/>
    </source>
</evidence>
<dbReference type="HAMAP" id="MF_00423">
    <property type="entry name" value="SelA"/>
    <property type="match status" value="1"/>
</dbReference>
<dbReference type="OrthoDB" id="9787096at2"/>
<dbReference type="Pfam" id="PF03841">
    <property type="entry name" value="SelA"/>
    <property type="match status" value="1"/>
</dbReference>
<dbReference type="GO" id="GO:0004125">
    <property type="term" value="F:L-seryl-tRNA(Sec) selenium transferase activity"/>
    <property type="evidence" value="ECO:0007669"/>
    <property type="project" value="UniProtKB-UniRule"/>
</dbReference>
<name>D3SQC6_THEAH</name>
<dbReference type="SUPFAM" id="SSF53383">
    <property type="entry name" value="PLP-dependent transferases"/>
    <property type="match status" value="1"/>
</dbReference>
<dbReference type="HOGENOM" id="CLU_038142_1_0_0"/>
<comment type="pathway">
    <text evidence="8">Aminoacyl-tRNA biosynthesis; selenocysteinyl-tRNA(Sec) biosynthesis; selenocysteinyl-tRNA(Sec) from L-seryl-tRNA(Sec) (bacterial route): step 1/1.</text>
</comment>
<evidence type="ECO:0000256" key="3">
    <source>
        <dbReference type="ARBA" id="ARBA00022679"/>
    </source>
</evidence>
<dbReference type="EC" id="2.9.1.1" evidence="8"/>
<dbReference type="RefSeq" id="WP_012991769.1">
    <property type="nucleotide sequence ID" value="NC_013894.1"/>
</dbReference>
<dbReference type="AlphaFoldDB" id="D3SQC6"/>
<keyword evidence="5 8" id="KW-0648">Protein biosynthesis</keyword>
<evidence type="ECO:0000256" key="8">
    <source>
        <dbReference type="HAMAP-Rule" id="MF_00423"/>
    </source>
</evidence>
<proteinExistence type="inferred from homology"/>
<feature type="modified residue" description="N6-(pyridoxal phosphate)lysine" evidence="8 9">
    <location>
        <position position="282"/>
    </location>
</feature>
<evidence type="ECO:0000256" key="4">
    <source>
        <dbReference type="ARBA" id="ARBA00022898"/>
    </source>
</evidence>
<dbReference type="Gene3D" id="3.90.1150.180">
    <property type="match status" value="1"/>
</dbReference>
<dbReference type="Proteomes" id="UP000002043">
    <property type="component" value="Chromosome"/>
</dbReference>
<dbReference type="GO" id="GO:0001514">
    <property type="term" value="P:selenocysteine incorporation"/>
    <property type="evidence" value="ECO:0007669"/>
    <property type="project" value="UniProtKB-UniRule"/>
</dbReference>
<evidence type="ECO:0000313" key="11">
    <source>
        <dbReference type="Proteomes" id="UP000002043"/>
    </source>
</evidence>
<organism evidence="10 11">
    <name type="scientific">Thermocrinis albus (strain DSM 14484 / JCM 11386 / HI 11/12)</name>
    <dbReference type="NCBI Taxonomy" id="638303"/>
    <lineage>
        <taxon>Bacteria</taxon>
        <taxon>Pseudomonadati</taxon>
        <taxon>Aquificota</taxon>
        <taxon>Aquificia</taxon>
        <taxon>Aquificales</taxon>
        <taxon>Aquificaceae</taxon>
        <taxon>Thermocrinis</taxon>
    </lineage>
</organism>
<evidence type="ECO:0000256" key="2">
    <source>
        <dbReference type="ARBA" id="ARBA00022490"/>
    </source>
</evidence>
<dbReference type="InterPro" id="IPR018319">
    <property type="entry name" value="SelA-like"/>
</dbReference>
<dbReference type="PANTHER" id="PTHR32328:SF0">
    <property type="entry name" value="L-SERYL-TRNA(SEC) SELENIUM TRANSFERASE"/>
    <property type="match status" value="1"/>
</dbReference>